<dbReference type="Gene3D" id="2.60.40.1120">
    <property type="entry name" value="Carboxypeptidase-like, regulatory domain"/>
    <property type="match status" value="1"/>
</dbReference>
<dbReference type="RefSeq" id="WP_196935710.1">
    <property type="nucleotide sequence ID" value="NZ_MU158698.1"/>
</dbReference>
<dbReference type="PROSITE" id="PS52016">
    <property type="entry name" value="TONB_DEPENDENT_REC_3"/>
    <property type="match status" value="1"/>
</dbReference>
<feature type="domain" description="TonB-dependent receptor plug" evidence="9">
    <location>
        <begin position="125"/>
        <end position="231"/>
    </location>
</feature>
<keyword evidence="10" id="KW-0675">Receptor</keyword>
<organism evidence="10 11">
    <name type="scientific">Sphingobacterium hungaricum</name>
    <dbReference type="NCBI Taxonomy" id="2082723"/>
    <lineage>
        <taxon>Bacteria</taxon>
        <taxon>Pseudomonadati</taxon>
        <taxon>Bacteroidota</taxon>
        <taxon>Sphingobacteriia</taxon>
        <taxon>Sphingobacteriales</taxon>
        <taxon>Sphingobacteriaceae</taxon>
        <taxon>Sphingobacterium</taxon>
    </lineage>
</organism>
<evidence type="ECO:0000256" key="6">
    <source>
        <dbReference type="ARBA" id="ARBA00023237"/>
    </source>
</evidence>
<comment type="similarity">
    <text evidence="7">Belongs to the TonB-dependent receptor family.</text>
</comment>
<evidence type="ECO:0000256" key="4">
    <source>
        <dbReference type="ARBA" id="ARBA00022692"/>
    </source>
</evidence>
<dbReference type="Pfam" id="PF13715">
    <property type="entry name" value="CarbopepD_reg_2"/>
    <property type="match status" value="1"/>
</dbReference>
<keyword evidence="3 7" id="KW-1134">Transmembrane beta strand</keyword>
<dbReference type="GO" id="GO:0009279">
    <property type="term" value="C:cell outer membrane"/>
    <property type="evidence" value="ECO:0007669"/>
    <property type="project" value="UniProtKB-SubCell"/>
</dbReference>
<dbReference type="InterPro" id="IPR039426">
    <property type="entry name" value="TonB-dep_rcpt-like"/>
</dbReference>
<dbReference type="Pfam" id="PF07715">
    <property type="entry name" value="Plug"/>
    <property type="match status" value="1"/>
</dbReference>
<proteinExistence type="inferred from homology"/>
<dbReference type="NCBIfam" id="TIGR04057">
    <property type="entry name" value="SusC_RagA_signa"/>
    <property type="match status" value="1"/>
</dbReference>
<dbReference type="Gene3D" id="2.170.130.10">
    <property type="entry name" value="TonB-dependent receptor, plug domain"/>
    <property type="match status" value="1"/>
</dbReference>
<dbReference type="EMBL" id="PRDK01000003">
    <property type="protein sequence ID" value="MBE8713022.1"/>
    <property type="molecule type" value="Genomic_DNA"/>
</dbReference>
<dbReference type="Proteomes" id="UP000616201">
    <property type="component" value="Unassembled WGS sequence"/>
</dbReference>
<reference evidence="10" key="1">
    <citation type="submission" date="2018-02" db="EMBL/GenBank/DDBJ databases">
        <authorList>
            <person name="Vasarhelyi B.M."/>
            <person name="Deshmukh S."/>
            <person name="Balint B."/>
            <person name="Kukolya J."/>
        </authorList>
    </citation>
    <scope>NUCLEOTIDE SEQUENCE</scope>
    <source>
        <strain evidence="10">KB22</strain>
    </source>
</reference>
<evidence type="ECO:0000259" key="9">
    <source>
        <dbReference type="Pfam" id="PF07715"/>
    </source>
</evidence>
<dbReference type="InterPro" id="IPR012910">
    <property type="entry name" value="Plug_dom"/>
</dbReference>
<evidence type="ECO:0000256" key="7">
    <source>
        <dbReference type="PROSITE-ProRule" id="PRU01360"/>
    </source>
</evidence>
<dbReference type="InterPro" id="IPR036942">
    <property type="entry name" value="Beta-barrel_TonB_sf"/>
</dbReference>
<keyword evidence="5 7" id="KW-0472">Membrane</keyword>
<dbReference type="InterPro" id="IPR023996">
    <property type="entry name" value="TonB-dep_OMP_SusC/RagA"/>
</dbReference>
<dbReference type="SUPFAM" id="SSF49464">
    <property type="entry name" value="Carboxypeptidase regulatory domain-like"/>
    <property type="match status" value="1"/>
</dbReference>
<comment type="caution">
    <text evidence="10">The sequence shown here is derived from an EMBL/GenBank/DDBJ whole genome shotgun (WGS) entry which is preliminary data.</text>
</comment>
<evidence type="ECO:0000256" key="2">
    <source>
        <dbReference type="ARBA" id="ARBA00022448"/>
    </source>
</evidence>
<dbReference type="InterPro" id="IPR008969">
    <property type="entry name" value="CarboxyPept-like_regulatory"/>
</dbReference>
<name>A0A928YPX9_9SPHI</name>
<feature type="chain" id="PRO_5038058117" evidence="8">
    <location>
        <begin position="29"/>
        <end position="1029"/>
    </location>
</feature>
<keyword evidence="8" id="KW-0732">Signal</keyword>
<dbReference type="AlphaFoldDB" id="A0A928YPX9"/>
<keyword evidence="11" id="KW-1185">Reference proteome</keyword>
<keyword evidence="2 7" id="KW-0813">Transport</keyword>
<protein>
    <submittedName>
        <fullName evidence="10">TonB-dependent receptor</fullName>
    </submittedName>
</protein>
<comment type="subcellular location">
    <subcellularLocation>
        <location evidence="1 7">Cell outer membrane</location>
        <topology evidence="1 7">Multi-pass membrane protein</topology>
    </subcellularLocation>
</comment>
<dbReference type="FunFam" id="2.170.130.10:FF:000003">
    <property type="entry name" value="SusC/RagA family TonB-linked outer membrane protein"/>
    <property type="match status" value="1"/>
</dbReference>
<evidence type="ECO:0000256" key="8">
    <source>
        <dbReference type="SAM" id="SignalP"/>
    </source>
</evidence>
<sequence>MIKKTNTKSIMHALFAWLLVWSVSLANAQTAQTISGKIVDATTLKPIAGVSIRSGNPAQQAVSDAAGNFTIAVALNAQITFNYIGYQNQVVTVRDLNFLEVKLTSESQDVEEVVVVGYGSQRKGNVIGSVKTIDVSALQDIPISNASRLLQGQSPGVVAKQTTGQPGQELQVSIRGSSSLGATSDPLYVIDGFPVGTSIGQSLNPSDIQTMTILKDASATAVYGSRGANGVVLITTKNARASGYRFEANINNGIANVPTSRRIEMMNGQEFAQFKKERFEDQIRYYENREPTLDEVPESYRYPEQTPYSTNWFNEILNNNAPFTDVNVNLTNGGEQVNSFISLGYLNQEGALIETDFNRFSARANIDGKVKEFMKFGLRLSGAYTTQKNSDTQAGMHGNNIVVQSLLMDPRQPVYLEDGSFNSYIGGTDGVFGFPNPVQRLKEEIHHVFRGNVMANSYLEITPIKDLKIKSSINAALDNQRNHDFIPSTIGRFNSPPPSLAVGGEYFASGINYGMDNIITYSPTFENHSLEVTVGHIFQKHTVNTGNATGEQYPDDLVEYIAAANQRDGSSGQTEFSLVSYLSRVNYAYKNKYLVGASFNREASSRFGSNNRWGNFPSVSVGWRISDEPFFPKTNWINDLKLRSSYGITGNNNIGNYTSQANMLISNYVFGSSVVPGAVIGSFANRNLGWEQSKQFNAGLDFSILSNRIGFSAEYYQKTTENMLLNVEIPSSAGFSSIITNIGEVQNKGVEFDVNYRDSYGDFSWGTSFNMSFNRNKILSIDGDRDALLTGEFYDGYSISQVGSPIGLFYGYQVLGIYQTQAEIDATPHNENHIPGTYQYLDGNGDGRISYDMQDMVVIGNPNPNFTWGWNVNLGYKRFDLSVMMNGAQGGDLYRHIEMATSNIDGVFNVLQEVSGRWRSAENPGDGKQAGSNTYYFTRESNSRYVYDGSYAWIKNMTLGYKIPKIKNLLEAKVFLSVDNAFLITKYPGNNPEVDASRSANSSNIISPGKDTEAYPVPRTFSIGARLNF</sequence>
<evidence type="ECO:0000256" key="5">
    <source>
        <dbReference type="ARBA" id="ARBA00023136"/>
    </source>
</evidence>
<accession>A0A928YPX9</accession>
<dbReference type="NCBIfam" id="TIGR04056">
    <property type="entry name" value="OMP_RagA_SusC"/>
    <property type="match status" value="1"/>
</dbReference>
<feature type="signal peptide" evidence="8">
    <location>
        <begin position="1"/>
        <end position="28"/>
    </location>
</feature>
<keyword evidence="6 7" id="KW-0998">Cell outer membrane</keyword>
<evidence type="ECO:0000313" key="11">
    <source>
        <dbReference type="Proteomes" id="UP000616201"/>
    </source>
</evidence>
<evidence type="ECO:0000256" key="3">
    <source>
        <dbReference type="ARBA" id="ARBA00022452"/>
    </source>
</evidence>
<dbReference type="InterPro" id="IPR037066">
    <property type="entry name" value="Plug_dom_sf"/>
</dbReference>
<dbReference type="SUPFAM" id="SSF56935">
    <property type="entry name" value="Porins"/>
    <property type="match status" value="1"/>
</dbReference>
<gene>
    <name evidence="10" type="ORF">C4F49_04960</name>
</gene>
<evidence type="ECO:0000256" key="1">
    <source>
        <dbReference type="ARBA" id="ARBA00004571"/>
    </source>
</evidence>
<evidence type="ECO:0000313" key="10">
    <source>
        <dbReference type="EMBL" id="MBE8713022.1"/>
    </source>
</evidence>
<keyword evidence="4 7" id="KW-0812">Transmembrane</keyword>
<dbReference type="InterPro" id="IPR023997">
    <property type="entry name" value="TonB-dep_OMP_SusC/RagA_CS"/>
</dbReference>
<dbReference type="Gene3D" id="2.40.170.20">
    <property type="entry name" value="TonB-dependent receptor, beta-barrel domain"/>
    <property type="match status" value="1"/>
</dbReference>